<dbReference type="Proteomes" id="UP001163823">
    <property type="component" value="Chromosome 13"/>
</dbReference>
<dbReference type="AlphaFoldDB" id="A0AAD7KWB6"/>
<feature type="region of interest" description="Disordered" evidence="1">
    <location>
        <begin position="1"/>
        <end position="40"/>
    </location>
</feature>
<comment type="caution">
    <text evidence="2">The sequence shown here is derived from an EMBL/GenBank/DDBJ whole genome shotgun (WGS) entry which is preliminary data.</text>
</comment>
<dbReference type="KEGG" id="qsa:O6P43_031882"/>
<accession>A0AAD7KWB6</accession>
<evidence type="ECO:0000256" key="1">
    <source>
        <dbReference type="SAM" id="MobiDB-lite"/>
    </source>
</evidence>
<proteinExistence type="predicted"/>
<name>A0AAD7KWB6_QUISA</name>
<dbReference type="EMBL" id="JARAOO010000013">
    <property type="protein sequence ID" value="KAJ7947027.1"/>
    <property type="molecule type" value="Genomic_DNA"/>
</dbReference>
<evidence type="ECO:0000313" key="2">
    <source>
        <dbReference type="EMBL" id="KAJ7947027.1"/>
    </source>
</evidence>
<reference evidence="2" key="1">
    <citation type="journal article" date="2023" name="Science">
        <title>Elucidation of the pathway for biosynthesis of saponin adjuvants from the soapbark tree.</title>
        <authorList>
            <person name="Reed J."/>
            <person name="Orme A."/>
            <person name="El-Demerdash A."/>
            <person name="Owen C."/>
            <person name="Martin L.B.B."/>
            <person name="Misra R.C."/>
            <person name="Kikuchi S."/>
            <person name="Rejzek M."/>
            <person name="Martin A.C."/>
            <person name="Harkess A."/>
            <person name="Leebens-Mack J."/>
            <person name="Louveau T."/>
            <person name="Stephenson M.J."/>
            <person name="Osbourn A."/>
        </authorList>
    </citation>
    <scope>NUCLEOTIDE SEQUENCE</scope>
    <source>
        <strain evidence="2">S10</strain>
    </source>
</reference>
<organism evidence="2 3">
    <name type="scientific">Quillaja saponaria</name>
    <name type="common">Soap bark tree</name>
    <dbReference type="NCBI Taxonomy" id="32244"/>
    <lineage>
        <taxon>Eukaryota</taxon>
        <taxon>Viridiplantae</taxon>
        <taxon>Streptophyta</taxon>
        <taxon>Embryophyta</taxon>
        <taxon>Tracheophyta</taxon>
        <taxon>Spermatophyta</taxon>
        <taxon>Magnoliopsida</taxon>
        <taxon>eudicotyledons</taxon>
        <taxon>Gunneridae</taxon>
        <taxon>Pentapetalae</taxon>
        <taxon>rosids</taxon>
        <taxon>fabids</taxon>
        <taxon>Fabales</taxon>
        <taxon>Quillajaceae</taxon>
        <taxon>Quillaja</taxon>
    </lineage>
</organism>
<feature type="region of interest" description="Disordered" evidence="1">
    <location>
        <begin position="112"/>
        <end position="146"/>
    </location>
</feature>
<keyword evidence="3" id="KW-1185">Reference proteome</keyword>
<evidence type="ECO:0000313" key="3">
    <source>
        <dbReference type="Proteomes" id="UP001163823"/>
    </source>
</evidence>
<sequence>MILPTRLTKRPAQGKCRSPTRADKHSPPGGPKPKNSPGLSILLSGPYTSYILWQARPPGFHPAVRASVEFIQESPKPGSKTVEIHLVDPTALTGNSTSPVLVVQARKAQVSILRSEPPPSSHKISKPEGENGSSGRFNDPDSELNLPVLAVQASEGQVSISRFEPPPSSLAKGKFYSLKQRKLEL</sequence>
<gene>
    <name evidence="2" type="ORF">O6P43_031882</name>
</gene>
<protein>
    <submittedName>
        <fullName evidence="2">Uncharacterized protein</fullName>
    </submittedName>
</protein>